<dbReference type="Proteomes" id="UP000542125">
    <property type="component" value="Unassembled WGS sequence"/>
</dbReference>
<dbReference type="InterPro" id="IPR004864">
    <property type="entry name" value="LEA_2"/>
</dbReference>
<comment type="caution">
    <text evidence="3">The sequence shown here is derived from an EMBL/GenBank/DDBJ whole genome shotgun (WGS) entry which is preliminary data.</text>
</comment>
<evidence type="ECO:0000313" key="3">
    <source>
        <dbReference type="EMBL" id="NYE81371.1"/>
    </source>
</evidence>
<feature type="signal peptide" evidence="1">
    <location>
        <begin position="1"/>
        <end position="28"/>
    </location>
</feature>
<feature type="domain" description="Water stress and hypersensitive response" evidence="2">
    <location>
        <begin position="41"/>
        <end position="175"/>
    </location>
</feature>
<evidence type="ECO:0000259" key="2">
    <source>
        <dbReference type="SMART" id="SM00769"/>
    </source>
</evidence>
<dbReference type="AlphaFoldDB" id="A0A7Y9IQT2"/>
<dbReference type="SUPFAM" id="SSF117070">
    <property type="entry name" value="LEA14-like"/>
    <property type="match status" value="1"/>
</dbReference>
<keyword evidence="1" id="KW-0732">Signal</keyword>
<proteinExistence type="predicted"/>
<protein>
    <recommendedName>
        <fullName evidence="2">Water stress and hypersensitive response domain-containing protein</fullName>
    </recommendedName>
</protein>
<dbReference type="EMBL" id="JACBYR010000001">
    <property type="protein sequence ID" value="NYE81371.1"/>
    <property type="molecule type" value="Genomic_DNA"/>
</dbReference>
<dbReference type="SMART" id="SM00769">
    <property type="entry name" value="WHy"/>
    <property type="match status" value="1"/>
</dbReference>
<gene>
    <name evidence="3" type="ORF">FHW18_000642</name>
</gene>
<accession>A0A7Y9IQT2</accession>
<feature type="chain" id="PRO_5031504170" description="Water stress and hypersensitive response domain-containing protein" evidence="1">
    <location>
        <begin position="29"/>
        <end position="178"/>
    </location>
</feature>
<dbReference type="Pfam" id="PF03168">
    <property type="entry name" value="LEA_2"/>
    <property type="match status" value="1"/>
</dbReference>
<evidence type="ECO:0000256" key="1">
    <source>
        <dbReference type="SAM" id="SignalP"/>
    </source>
</evidence>
<keyword evidence="4" id="KW-1185">Reference proteome</keyword>
<dbReference type="InterPro" id="IPR013990">
    <property type="entry name" value="WHy-dom"/>
</dbReference>
<sequence>MSAILPLLPSSFRTGLALLLAASTLALAGCAGMRGGDPVRLNVVGIEPIDGEGLEMRMAVRLRVQNPNDTSIDYDGISVELDLNNRPFATGVSPARGSIPRFGETVLNVPVSVSAFSVMRQAWGIVGGMSGGSLGGSPGTSAGAAMEPIPYVLRGKLGGSFGSTRFLDRGTLSLPELR</sequence>
<organism evidence="3 4">
    <name type="scientific">Pigmentiphaga litoralis</name>
    <dbReference type="NCBI Taxonomy" id="516702"/>
    <lineage>
        <taxon>Bacteria</taxon>
        <taxon>Pseudomonadati</taxon>
        <taxon>Pseudomonadota</taxon>
        <taxon>Betaproteobacteria</taxon>
        <taxon>Burkholderiales</taxon>
        <taxon>Alcaligenaceae</taxon>
        <taxon>Pigmentiphaga</taxon>
    </lineage>
</organism>
<evidence type="ECO:0000313" key="4">
    <source>
        <dbReference type="Proteomes" id="UP000542125"/>
    </source>
</evidence>
<dbReference type="GO" id="GO:0009269">
    <property type="term" value="P:response to desiccation"/>
    <property type="evidence" value="ECO:0007669"/>
    <property type="project" value="InterPro"/>
</dbReference>
<dbReference type="Gene3D" id="2.60.40.1820">
    <property type="match status" value="1"/>
</dbReference>
<name>A0A7Y9IQT2_9BURK</name>
<reference evidence="3 4" key="1">
    <citation type="submission" date="2020-07" db="EMBL/GenBank/DDBJ databases">
        <title>Genomic Encyclopedia of Type Strains, Phase IV (KMG-V): Genome sequencing to study the core and pangenomes of soil and plant-associated prokaryotes.</title>
        <authorList>
            <person name="Whitman W."/>
        </authorList>
    </citation>
    <scope>NUCLEOTIDE SEQUENCE [LARGE SCALE GENOMIC DNA]</scope>
    <source>
        <strain evidence="3 4">SAS40</strain>
    </source>
</reference>